<gene>
    <name evidence="8" type="ORF">BDV38DRAFT_280562</name>
</gene>
<evidence type="ECO:0000256" key="3">
    <source>
        <dbReference type="ARBA" id="ARBA00022989"/>
    </source>
</evidence>
<feature type="domain" description="Rhodopsin" evidence="7">
    <location>
        <begin position="33"/>
        <end position="207"/>
    </location>
</feature>
<sequence length="223" mass="24680">MSTKELFISFISASEVLAAAIVLPCAGAFSVFARLWLRRRNSKSYGADDWLVLAALVFLMGMGAVQIYGVVKHALAYPTPPYSSDSQMAQLTELSDAQRTVELVDWITWVLMIPANGLIKLSSLILYWRLFVVSQEKVFGITTWALIGICTLWTVGFFFAMIFGCGRHFRGPLTQIGSCNTNARLEGLIISDLITDILVWVLPVPMVDLEDADEPRATSTAKH</sequence>
<evidence type="ECO:0000256" key="1">
    <source>
        <dbReference type="ARBA" id="ARBA00004141"/>
    </source>
</evidence>
<organism evidence="8 9">
    <name type="scientific">Aspergillus pseudotamarii</name>
    <dbReference type="NCBI Taxonomy" id="132259"/>
    <lineage>
        <taxon>Eukaryota</taxon>
        <taxon>Fungi</taxon>
        <taxon>Dikarya</taxon>
        <taxon>Ascomycota</taxon>
        <taxon>Pezizomycotina</taxon>
        <taxon>Eurotiomycetes</taxon>
        <taxon>Eurotiomycetidae</taxon>
        <taxon>Eurotiales</taxon>
        <taxon>Aspergillaceae</taxon>
        <taxon>Aspergillus</taxon>
        <taxon>Aspergillus subgen. Circumdati</taxon>
    </lineage>
</organism>
<dbReference type="PANTHER" id="PTHR33048:SF157">
    <property type="entry name" value="INTEGRAL MEMBRANE PROTEIN"/>
    <property type="match status" value="1"/>
</dbReference>
<evidence type="ECO:0000256" key="4">
    <source>
        <dbReference type="ARBA" id="ARBA00023136"/>
    </source>
</evidence>
<dbReference type="AlphaFoldDB" id="A0A5N6SZI3"/>
<dbReference type="PANTHER" id="PTHR33048">
    <property type="entry name" value="PTH11-LIKE INTEGRAL MEMBRANE PROTEIN (AFU_ORTHOLOGUE AFUA_5G11245)"/>
    <property type="match status" value="1"/>
</dbReference>
<feature type="transmembrane region" description="Helical" evidence="6">
    <location>
        <begin position="139"/>
        <end position="163"/>
    </location>
</feature>
<evidence type="ECO:0000259" key="7">
    <source>
        <dbReference type="Pfam" id="PF20684"/>
    </source>
</evidence>
<evidence type="ECO:0000313" key="9">
    <source>
        <dbReference type="Proteomes" id="UP000325672"/>
    </source>
</evidence>
<accession>A0A5N6SZI3</accession>
<keyword evidence="2 6" id="KW-0812">Transmembrane</keyword>
<keyword evidence="9" id="KW-1185">Reference proteome</keyword>
<comment type="subcellular location">
    <subcellularLocation>
        <location evidence="1">Membrane</location>
        <topology evidence="1">Multi-pass membrane protein</topology>
    </subcellularLocation>
</comment>
<dbReference type="InterPro" id="IPR049326">
    <property type="entry name" value="Rhodopsin_dom_fungi"/>
</dbReference>
<reference evidence="8 9" key="1">
    <citation type="submission" date="2019-04" db="EMBL/GenBank/DDBJ databases">
        <title>Friends and foes A comparative genomics study of 23 Aspergillus species from section Flavi.</title>
        <authorList>
            <consortium name="DOE Joint Genome Institute"/>
            <person name="Kjaerbolling I."/>
            <person name="Vesth T."/>
            <person name="Frisvad J.C."/>
            <person name="Nybo J.L."/>
            <person name="Theobald S."/>
            <person name="Kildgaard S."/>
            <person name="Isbrandt T."/>
            <person name="Kuo A."/>
            <person name="Sato A."/>
            <person name="Lyhne E.K."/>
            <person name="Kogle M.E."/>
            <person name="Wiebenga A."/>
            <person name="Kun R.S."/>
            <person name="Lubbers R.J."/>
            <person name="Makela M.R."/>
            <person name="Barry K."/>
            <person name="Chovatia M."/>
            <person name="Clum A."/>
            <person name="Daum C."/>
            <person name="Haridas S."/>
            <person name="He G."/>
            <person name="LaButti K."/>
            <person name="Lipzen A."/>
            <person name="Mondo S."/>
            <person name="Riley R."/>
            <person name="Salamov A."/>
            <person name="Simmons B.A."/>
            <person name="Magnuson J.K."/>
            <person name="Henrissat B."/>
            <person name="Mortensen U.H."/>
            <person name="Larsen T.O."/>
            <person name="Devries R.P."/>
            <person name="Grigoriev I.V."/>
            <person name="Machida M."/>
            <person name="Baker S.E."/>
            <person name="Andersen M.R."/>
        </authorList>
    </citation>
    <scope>NUCLEOTIDE SEQUENCE [LARGE SCALE GENOMIC DNA]</scope>
    <source>
        <strain evidence="8 9">CBS 117625</strain>
    </source>
</reference>
<evidence type="ECO:0000256" key="6">
    <source>
        <dbReference type="SAM" id="Phobius"/>
    </source>
</evidence>
<protein>
    <recommendedName>
        <fullName evidence="7">Rhodopsin domain-containing protein</fullName>
    </recommendedName>
</protein>
<dbReference type="Pfam" id="PF20684">
    <property type="entry name" value="Fung_rhodopsin"/>
    <property type="match status" value="1"/>
</dbReference>
<comment type="similarity">
    <text evidence="5">Belongs to the SAT4 family.</text>
</comment>
<dbReference type="RefSeq" id="XP_031916159.1">
    <property type="nucleotide sequence ID" value="XM_032059335.1"/>
</dbReference>
<feature type="transmembrane region" description="Helical" evidence="6">
    <location>
        <begin position="106"/>
        <end position="127"/>
    </location>
</feature>
<evidence type="ECO:0000256" key="2">
    <source>
        <dbReference type="ARBA" id="ARBA00022692"/>
    </source>
</evidence>
<dbReference type="EMBL" id="ML743563">
    <property type="protein sequence ID" value="KAE8140096.1"/>
    <property type="molecule type" value="Genomic_DNA"/>
</dbReference>
<name>A0A5N6SZI3_ASPPS</name>
<dbReference type="Proteomes" id="UP000325672">
    <property type="component" value="Unassembled WGS sequence"/>
</dbReference>
<evidence type="ECO:0000313" key="8">
    <source>
        <dbReference type="EMBL" id="KAE8140096.1"/>
    </source>
</evidence>
<proteinExistence type="inferred from homology"/>
<keyword evidence="3 6" id="KW-1133">Transmembrane helix</keyword>
<dbReference type="OrthoDB" id="5393606at2759"/>
<dbReference type="GeneID" id="43643545"/>
<feature type="transmembrane region" description="Helical" evidence="6">
    <location>
        <begin position="49"/>
        <end position="71"/>
    </location>
</feature>
<dbReference type="GO" id="GO:0016020">
    <property type="term" value="C:membrane"/>
    <property type="evidence" value="ECO:0007669"/>
    <property type="project" value="UniProtKB-SubCell"/>
</dbReference>
<feature type="transmembrane region" description="Helical" evidence="6">
    <location>
        <begin position="6"/>
        <end position="37"/>
    </location>
</feature>
<evidence type="ECO:0000256" key="5">
    <source>
        <dbReference type="ARBA" id="ARBA00038359"/>
    </source>
</evidence>
<keyword evidence="4 6" id="KW-0472">Membrane</keyword>
<dbReference type="InterPro" id="IPR052337">
    <property type="entry name" value="SAT4-like"/>
</dbReference>